<protein>
    <submittedName>
        <fullName evidence="2">Uncharacterized protein</fullName>
    </submittedName>
</protein>
<dbReference type="AlphaFoldDB" id="A0AA88DJ96"/>
<name>A0AA88DJ96_FICCA</name>
<reference evidence="2" key="1">
    <citation type="submission" date="2023-07" db="EMBL/GenBank/DDBJ databases">
        <title>draft genome sequence of fig (Ficus carica).</title>
        <authorList>
            <person name="Takahashi T."/>
            <person name="Nishimura K."/>
        </authorList>
    </citation>
    <scope>NUCLEOTIDE SEQUENCE</scope>
</reference>
<sequence length="65" mass="7159">MSREGLDDCVAIEDRRLGWHSSESSALRSRSPMMTHNDCGAARSSMGKSPSARRVARPLSQIKDL</sequence>
<proteinExistence type="predicted"/>
<evidence type="ECO:0000256" key="1">
    <source>
        <dbReference type="SAM" id="MobiDB-lite"/>
    </source>
</evidence>
<dbReference type="Proteomes" id="UP001187192">
    <property type="component" value="Unassembled WGS sequence"/>
</dbReference>
<feature type="compositionally biased region" description="Low complexity" evidence="1">
    <location>
        <begin position="21"/>
        <end position="31"/>
    </location>
</feature>
<evidence type="ECO:0000313" key="3">
    <source>
        <dbReference type="Proteomes" id="UP001187192"/>
    </source>
</evidence>
<gene>
    <name evidence="2" type="ORF">TIFTF001_018671</name>
</gene>
<accession>A0AA88DJ96</accession>
<keyword evidence="3" id="KW-1185">Reference proteome</keyword>
<organism evidence="2 3">
    <name type="scientific">Ficus carica</name>
    <name type="common">Common fig</name>
    <dbReference type="NCBI Taxonomy" id="3494"/>
    <lineage>
        <taxon>Eukaryota</taxon>
        <taxon>Viridiplantae</taxon>
        <taxon>Streptophyta</taxon>
        <taxon>Embryophyta</taxon>
        <taxon>Tracheophyta</taxon>
        <taxon>Spermatophyta</taxon>
        <taxon>Magnoliopsida</taxon>
        <taxon>eudicotyledons</taxon>
        <taxon>Gunneridae</taxon>
        <taxon>Pentapetalae</taxon>
        <taxon>rosids</taxon>
        <taxon>fabids</taxon>
        <taxon>Rosales</taxon>
        <taxon>Moraceae</taxon>
        <taxon>Ficeae</taxon>
        <taxon>Ficus</taxon>
    </lineage>
</organism>
<dbReference type="EMBL" id="BTGU01000031">
    <property type="protein sequence ID" value="GMN49509.1"/>
    <property type="molecule type" value="Genomic_DNA"/>
</dbReference>
<comment type="caution">
    <text evidence="2">The sequence shown here is derived from an EMBL/GenBank/DDBJ whole genome shotgun (WGS) entry which is preliminary data.</text>
</comment>
<feature type="region of interest" description="Disordered" evidence="1">
    <location>
        <begin position="20"/>
        <end position="65"/>
    </location>
</feature>
<evidence type="ECO:0000313" key="2">
    <source>
        <dbReference type="EMBL" id="GMN49509.1"/>
    </source>
</evidence>